<organism evidence="1 2">
    <name type="scientific">Microbacterium hydrocarbonoxydans</name>
    <dbReference type="NCBI Taxonomy" id="273678"/>
    <lineage>
        <taxon>Bacteria</taxon>
        <taxon>Bacillati</taxon>
        <taxon>Actinomycetota</taxon>
        <taxon>Actinomycetes</taxon>
        <taxon>Micrococcales</taxon>
        <taxon>Microbacteriaceae</taxon>
        <taxon>Microbacterium</taxon>
    </lineage>
</organism>
<dbReference type="PATRIC" id="fig|273678.4.peg.1784"/>
<comment type="caution">
    <text evidence="1">The sequence shown here is derived from an EMBL/GenBank/DDBJ whole genome shotgun (WGS) entry which is preliminary data.</text>
</comment>
<dbReference type="STRING" id="273678.RS84_01780"/>
<protein>
    <submittedName>
        <fullName evidence="1">Uncharacterized protein</fullName>
    </submittedName>
</protein>
<dbReference type="Proteomes" id="UP000033900">
    <property type="component" value="Unassembled WGS sequence"/>
</dbReference>
<dbReference type="AlphaFoldDB" id="A0A0M2HN76"/>
<accession>A0A0M2HN76</accession>
<evidence type="ECO:0000313" key="1">
    <source>
        <dbReference type="EMBL" id="KJL48151.1"/>
    </source>
</evidence>
<reference evidence="1 2" key="1">
    <citation type="submission" date="2015-02" db="EMBL/GenBank/DDBJ databases">
        <title>Draft genome sequences of ten Microbacterium spp. with emphasis on heavy metal contaminated environments.</title>
        <authorList>
            <person name="Corretto E."/>
        </authorList>
    </citation>
    <scope>NUCLEOTIDE SEQUENCE [LARGE SCALE GENOMIC DNA]</scope>
    <source>
        <strain evidence="1 2">SA35</strain>
    </source>
</reference>
<evidence type="ECO:0000313" key="2">
    <source>
        <dbReference type="Proteomes" id="UP000033900"/>
    </source>
</evidence>
<name>A0A0M2HN76_9MICO</name>
<dbReference type="InterPro" id="IPR007344">
    <property type="entry name" value="GrpB/CoaE"/>
</dbReference>
<dbReference type="SUPFAM" id="SSF81301">
    <property type="entry name" value="Nucleotidyltransferase"/>
    <property type="match status" value="1"/>
</dbReference>
<dbReference type="EMBL" id="JYJB01000008">
    <property type="protein sequence ID" value="KJL48151.1"/>
    <property type="molecule type" value="Genomic_DNA"/>
</dbReference>
<gene>
    <name evidence="1" type="ORF">RS84_01780</name>
</gene>
<sequence length="61" mass="6872">MDAVNQRIFRDWLRTHPADAARYVAAKREAARTDNARKTADIQEIRRPVARGARARIGAGL</sequence>
<proteinExistence type="predicted"/>
<keyword evidence="2" id="KW-1185">Reference proteome</keyword>
<dbReference type="Gene3D" id="3.30.460.10">
    <property type="entry name" value="Beta Polymerase, domain 2"/>
    <property type="match status" value="1"/>
</dbReference>
<dbReference type="InterPro" id="IPR043519">
    <property type="entry name" value="NT_sf"/>
</dbReference>
<dbReference type="Pfam" id="PF04229">
    <property type="entry name" value="GrpB"/>
    <property type="match status" value="1"/>
</dbReference>